<evidence type="ECO:0000256" key="7">
    <source>
        <dbReference type="SAM" id="Phobius"/>
    </source>
</evidence>
<keyword evidence="2" id="KW-0813">Transport</keyword>
<dbReference type="EMBL" id="LVYK01000022">
    <property type="protein sequence ID" value="RAS77277.1"/>
    <property type="molecule type" value="Genomic_DNA"/>
</dbReference>
<dbReference type="PROSITE" id="PS50850">
    <property type="entry name" value="MFS"/>
    <property type="match status" value="1"/>
</dbReference>
<evidence type="ECO:0000259" key="8">
    <source>
        <dbReference type="PROSITE" id="PS50850"/>
    </source>
</evidence>
<dbReference type="GO" id="GO:0022857">
    <property type="term" value="F:transmembrane transporter activity"/>
    <property type="evidence" value="ECO:0007669"/>
    <property type="project" value="InterPro"/>
</dbReference>
<dbReference type="SUPFAM" id="SSF103473">
    <property type="entry name" value="MFS general substrate transporter"/>
    <property type="match status" value="1"/>
</dbReference>
<protein>
    <recommendedName>
        <fullName evidence="8">Major facilitator superfamily (MFS) profile domain-containing protein</fullName>
    </recommendedName>
</protein>
<evidence type="ECO:0000313" key="9">
    <source>
        <dbReference type="EMBL" id="RAS77277.1"/>
    </source>
</evidence>
<feature type="transmembrane region" description="Helical" evidence="7">
    <location>
        <begin position="31"/>
        <end position="54"/>
    </location>
</feature>
<feature type="transmembrane region" description="Helical" evidence="7">
    <location>
        <begin position="61"/>
        <end position="78"/>
    </location>
</feature>
<evidence type="ECO:0000313" key="10">
    <source>
        <dbReference type="Proteomes" id="UP000250174"/>
    </source>
</evidence>
<evidence type="ECO:0000256" key="5">
    <source>
        <dbReference type="ARBA" id="ARBA00022989"/>
    </source>
</evidence>
<keyword evidence="3" id="KW-1003">Cell membrane</keyword>
<evidence type="ECO:0000256" key="1">
    <source>
        <dbReference type="ARBA" id="ARBA00004651"/>
    </source>
</evidence>
<dbReference type="InterPro" id="IPR050189">
    <property type="entry name" value="MFS_Efflux_Transporters"/>
</dbReference>
<proteinExistence type="predicted"/>
<evidence type="ECO:0000256" key="6">
    <source>
        <dbReference type="ARBA" id="ARBA00023136"/>
    </source>
</evidence>
<dbReference type="Pfam" id="PF07690">
    <property type="entry name" value="MFS_1"/>
    <property type="match status" value="1"/>
</dbReference>
<keyword evidence="4 7" id="KW-0812">Transmembrane</keyword>
<dbReference type="InterPro" id="IPR011701">
    <property type="entry name" value="MFS"/>
</dbReference>
<evidence type="ECO:0000256" key="2">
    <source>
        <dbReference type="ARBA" id="ARBA00022448"/>
    </source>
</evidence>
<sequence>MSLKQFYFKLIFNILYIYIAPYLKSINLSNIIQVVLLIFGVASVLGIWIVGILIDRWLRTLIVISLAGFALASILIGIGNQIPFSIYIGVGLWGLTIGGAATLLQTAAAEAAGESADVAQAMLVTTWNAAIGGGGVIGGILLNSLGIRTLPWSVLILIILSIIIVSIANPKKNAVKVKRMRDSIN</sequence>
<reference evidence="9 10" key="1">
    <citation type="submission" date="2016-03" db="EMBL/GenBank/DDBJ databases">
        <title>Comparison of Bacillus endophyticus and B. anthracis characteristics using whole genome sequence analysis and microbiological techniques.</title>
        <authorList>
            <person name="Lekota K.E."/>
            <person name="Mafofo J."/>
            <person name="Rees J."/>
            <person name="Muchadeyi F.C."/>
            <person name="Madoroba E."/>
            <person name="Van Heerden H."/>
        </authorList>
    </citation>
    <scope>NUCLEOTIDE SEQUENCE [LARGE SCALE GENOMIC DNA]</scope>
    <source>
        <strain evidence="9 10">3631_10C</strain>
        <plasmid evidence="9">pBEH1</plasmid>
    </source>
</reference>
<keyword evidence="5 7" id="KW-1133">Transmembrane helix</keyword>
<gene>
    <name evidence="9" type="ORF">A3864_12140</name>
</gene>
<feature type="transmembrane region" description="Helical" evidence="7">
    <location>
        <begin position="121"/>
        <end position="144"/>
    </location>
</feature>
<feature type="transmembrane region" description="Helical" evidence="7">
    <location>
        <begin position="7"/>
        <end position="25"/>
    </location>
</feature>
<organism evidence="9 10">
    <name type="scientific">Priestia endophytica</name>
    <dbReference type="NCBI Taxonomy" id="135735"/>
    <lineage>
        <taxon>Bacteria</taxon>
        <taxon>Bacillati</taxon>
        <taxon>Bacillota</taxon>
        <taxon>Bacilli</taxon>
        <taxon>Bacillales</taxon>
        <taxon>Bacillaceae</taxon>
        <taxon>Priestia</taxon>
    </lineage>
</organism>
<dbReference type="PANTHER" id="PTHR43124:SF3">
    <property type="entry name" value="CHLORAMPHENICOL EFFLUX PUMP RV0191"/>
    <property type="match status" value="1"/>
</dbReference>
<accession>A0AAX1QA82</accession>
<feature type="transmembrane region" description="Helical" evidence="7">
    <location>
        <begin position="84"/>
        <end position="109"/>
    </location>
</feature>
<name>A0AAX1QA82_9BACI</name>
<keyword evidence="6 7" id="KW-0472">Membrane</keyword>
<dbReference type="GO" id="GO:0005886">
    <property type="term" value="C:plasma membrane"/>
    <property type="evidence" value="ECO:0007669"/>
    <property type="project" value="UniProtKB-SubCell"/>
</dbReference>
<comment type="caution">
    <text evidence="9">The sequence shown here is derived from an EMBL/GenBank/DDBJ whole genome shotgun (WGS) entry which is preliminary data.</text>
</comment>
<dbReference type="Gene3D" id="1.20.1250.20">
    <property type="entry name" value="MFS general substrate transporter like domains"/>
    <property type="match status" value="1"/>
</dbReference>
<comment type="subcellular location">
    <subcellularLocation>
        <location evidence="1">Cell membrane</location>
        <topology evidence="1">Multi-pass membrane protein</topology>
    </subcellularLocation>
</comment>
<dbReference type="InterPro" id="IPR036259">
    <property type="entry name" value="MFS_trans_sf"/>
</dbReference>
<feature type="transmembrane region" description="Helical" evidence="7">
    <location>
        <begin position="150"/>
        <end position="170"/>
    </location>
</feature>
<feature type="domain" description="Major facilitator superfamily (MFS) profile" evidence="8">
    <location>
        <begin position="1"/>
        <end position="185"/>
    </location>
</feature>
<evidence type="ECO:0000256" key="4">
    <source>
        <dbReference type="ARBA" id="ARBA00022692"/>
    </source>
</evidence>
<dbReference type="AlphaFoldDB" id="A0AAX1QA82"/>
<dbReference type="InterPro" id="IPR020846">
    <property type="entry name" value="MFS_dom"/>
</dbReference>
<dbReference type="Proteomes" id="UP000250174">
    <property type="component" value="Unassembled WGS sequence"/>
</dbReference>
<geneLocation type="plasmid" evidence="9">
    <name>pBEH1</name>
</geneLocation>
<evidence type="ECO:0000256" key="3">
    <source>
        <dbReference type="ARBA" id="ARBA00022475"/>
    </source>
</evidence>
<keyword evidence="9" id="KW-0614">Plasmid</keyword>
<dbReference type="PANTHER" id="PTHR43124">
    <property type="entry name" value="PURINE EFFLUX PUMP PBUE"/>
    <property type="match status" value="1"/>
</dbReference>